<gene>
    <name evidence="1" type="ORF">HRH59_02230</name>
</gene>
<proteinExistence type="predicted"/>
<organism evidence="1 2">
    <name type="scientific">Rheinheimera lutimaris</name>
    <dbReference type="NCBI Taxonomy" id="2740584"/>
    <lineage>
        <taxon>Bacteria</taxon>
        <taxon>Pseudomonadati</taxon>
        <taxon>Pseudomonadota</taxon>
        <taxon>Gammaproteobacteria</taxon>
        <taxon>Chromatiales</taxon>
        <taxon>Chromatiaceae</taxon>
        <taxon>Rheinheimera</taxon>
    </lineage>
</organism>
<dbReference type="Proteomes" id="UP000523161">
    <property type="component" value="Unassembled WGS sequence"/>
</dbReference>
<comment type="caution">
    <text evidence="1">The sequence shown here is derived from an EMBL/GenBank/DDBJ whole genome shotgun (WGS) entry which is preliminary data.</text>
</comment>
<sequence>MSRSAIRRRSVSKAATATDKHILHLHRAMAGKLLAEPWRITDIRQTLERRYQAGQLKHSGYIHWNSILDCIDQPELFLSALLDNGERMCKLRRRTVLVGILTEPERLALLSETPE</sequence>
<dbReference type="AlphaFoldDB" id="A0A7Y5ANW9"/>
<keyword evidence="2" id="KW-1185">Reference proteome</keyword>
<evidence type="ECO:0000313" key="1">
    <source>
        <dbReference type="EMBL" id="NRQ41390.1"/>
    </source>
</evidence>
<accession>A0A7Y5ANW9</accession>
<dbReference type="RefSeq" id="WP_173499640.1">
    <property type="nucleotide sequence ID" value="NZ_JABSOD010000002.1"/>
</dbReference>
<dbReference type="EMBL" id="JABSOD010000002">
    <property type="protein sequence ID" value="NRQ41390.1"/>
    <property type="molecule type" value="Genomic_DNA"/>
</dbReference>
<evidence type="ECO:0000313" key="2">
    <source>
        <dbReference type="Proteomes" id="UP000523161"/>
    </source>
</evidence>
<reference evidence="1 2" key="1">
    <citation type="submission" date="2020-06" db="EMBL/GenBank/DDBJ databases">
        <title>Rheinheimera sp. nov., a marine bacterium isolated from coastal.</title>
        <authorList>
            <person name="Yu Q."/>
            <person name="Qi Y."/>
            <person name="Pu J."/>
        </authorList>
    </citation>
    <scope>NUCLEOTIDE SEQUENCE [LARGE SCALE GENOMIC DNA]</scope>
    <source>
        <strain evidence="1 2">YQF-2</strain>
    </source>
</reference>
<name>A0A7Y5ANW9_9GAMM</name>
<protein>
    <submittedName>
        <fullName evidence="1">Uncharacterized protein</fullName>
    </submittedName>
</protein>